<dbReference type="AlphaFoldDB" id="A0A2N5IVH8"/>
<comment type="caution">
    <text evidence="1">The sequence shown here is derived from an EMBL/GenBank/DDBJ whole genome shotgun (WGS) entry which is preliminary data.</text>
</comment>
<protein>
    <submittedName>
        <fullName evidence="1">Uncharacterized protein</fullName>
    </submittedName>
</protein>
<proteinExistence type="predicted"/>
<accession>A0A2N5IVH8</accession>
<dbReference type="Proteomes" id="UP000235034">
    <property type="component" value="Unassembled WGS sequence"/>
</dbReference>
<name>A0A2N5IVH8_9BIFI</name>
<reference evidence="1 2" key="1">
    <citation type="submission" date="2017-07" db="EMBL/GenBank/DDBJ databases">
        <title>Bifidobacterium novel species.</title>
        <authorList>
            <person name="Lugli G.A."/>
            <person name="Milani C."/>
            <person name="Duranti S."/>
            <person name="Mangifesta M."/>
        </authorList>
    </citation>
    <scope>NUCLEOTIDE SEQUENCE [LARGE SCALE GENOMIC DNA]</scope>
    <source>
        <strain evidence="1 2">77</strain>
    </source>
</reference>
<organism evidence="1 2">
    <name type="scientific">Bifidobacterium parmae</name>
    <dbReference type="NCBI Taxonomy" id="361854"/>
    <lineage>
        <taxon>Bacteria</taxon>
        <taxon>Bacillati</taxon>
        <taxon>Actinomycetota</taxon>
        <taxon>Actinomycetes</taxon>
        <taxon>Bifidobacteriales</taxon>
        <taxon>Bifidobacteriaceae</taxon>
        <taxon>Bifidobacterium</taxon>
    </lineage>
</organism>
<dbReference type="EMBL" id="NMWT01000038">
    <property type="protein sequence ID" value="PLS25971.1"/>
    <property type="molecule type" value="Genomic_DNA"/>
</dbReference>
<sequence length="154" mass="16576">MTGSRNLLAYGPAENANGLTCSVADDSGLHMEGTLTAGKGVVWEIGTIPPNEYRIRPMGDDASLYSGTGVYIAVIDMDTGKRLQYWDEGKGENQLLLLSQPTRCGFTVIGKINSTGRSFDATLHPMLALHAKWPETWEPPAALTVQGGNWPLSP</sequence>
<evidence type="ECO:0000313" key="2">
    <source>
        <dbReference type="Proteomes" id="UP000235034"/>
    </source>
</evidence>
<keyword evidence="2" id="KW-1185">Reference proteome</keyword>
<dbReference type="OrthoDB" id="9855458at2"/>
<evidence type="ECO:0000313" key="1">
    <source>
        <dbReference type="EMBL" id="PLS25971.1"/>
    </source>
</evidence>
<dbReference type="RefSeq" id="WP_101623276.1">
    <property type="nucleotide sequence ID" value="NZ_NMWT01000038.1"/>
</dbReference>
<gene>
    <name evidence="1" type="ORF">Uis4E_2229</name>
</gene>